<keyword evidence="3" id="KW-1185">Reference proteome</keyword>
<evidence type="ECO:0000313" key="3">
    <source>
        <dbReference type="Proteomes" id="UP001175261"/>
    </source>
</evidence>
<sequence>MPRDETSWGDLPYELRAQIIGLLPSLCKKFGLFASVAQEWRAIIEPLNFASISLTVPRINGPDSSAILFRRREQIHYIWFKIETQDYDCLRCYNQEMEFWAFDPIDDQLFVDAVERLFAILQKWEPRGDLVLDISVFSQSDDKHWLKHLDFVPDSEFDLTGGSFAGGEKQTSAFLEDWAHGWESGKQVTLPTENAIDQTFKEIMGQGPFEDCVAELEWWYRLPLVPVVGTVLLRQQTRRRWKPFTLQDMLTLFPNLRELRYEPWRDFIGLQDVTDGHEDFIESLLRSTKLRTLTIFENFNESYASICEEVPLIRVPSLAPSREAARLSLQLETLSTSFIVDAGYFFSSCEEHWVWEKLTALSLTSRTLEVEDGANMSHVNSLLREAAATALRMPQLETLELWTGRKGVAMLFRYQRARDGLPAVLTMRGTAGLILEGCDSVILQTSYIDPDVIRCHGDAIRYLGLLLEVVRPTSLRQILTEHYFPNSPGEVLA</sequence>
<name>A0AA39GFM4_SARSR</name>
<comment type="caution">
    <text evidence="2">The sequence shown here is derived from an EMBL/GenBank/DDBJ whole genome shotgun (WGS) entry which is preliminary data.</text>
</comment>
<reference evidence="2" key="1">
    <citation type="submission" date="2022-10" db="EMBL/GenBank/DDBJ databases">
        <title>Determination and structural analysis of whole genome sequence of Sarocladium strictum F4-1.</title>
        <authorList>
            <person name="Hu L."/>
            <person name="Jiang Y."/>
        </authorList>
    </citation>
    <scope>NUCLEOTIDE SEQUENCE</scope>
    <source>
        <strain evidence="2">F4-1</strain>
    </source>
</reference>
<dbReference type="AlphaFoldDB" id="A0AA39GFM4"/>
<dbReference type="InterPro" id="IPR046676">
    <property type="entry name" value="DUF6546"/>
</dbReference>
<accession>A0AA39GFM4</accession>
<gene>
    <name evidence="2" type="ORF">NLU13_5963</name>
</gene>
<organism evidence="2 3">
    <name type="scientific">Sarocladium strictum</name>
    <name type="common">Black bundle disease fungus</name>
    <name type="synonym">Acremonium strictum</name>
    <dbReference type="NCBI Taxonomy" id="5046"/>
    <lineage>
        <taxon>Eukaryota</taxon>
        <taxon>Fungi</taxon>
        <taxon>Dikarya</taxon>
        <taxon>Ascomycota</taxon>
        <taxon>Pezizomycotina</taxon>
        <taxon>Sordariomycetes</taxon>
        <taxon>Hypocreomycetidae</taxon>
        <taxon>Hypocreales</taxon>
        <taxon>Sarocladiaceae</taxon>
        <taxon>Sarocladium</taxon>
    </lineage>
</organism>
<dbReference type="EMBL" id="JAPDFR010000005">
    <property type="protein sequence ID" value="KAK0386126.1"/>
    <property type="molecule type" value="Genomic_DNA"/>
</dbReference>
<dbReference type="Proteomes" id="UP001175261">
    <property type="component" value="Unassembled WGS sequence"/>
</dbReference>
<feature type="domain" description="DUF6546" evidence="1">
    <location>
        <begin position="288"/>
        <end position="471"/>
    </location>
</feature>
<proteinExistence type="predicted"/>
<protein>
    <recommendedName>
        <fullName evidence="1">DUF6546 domain-containing protein</fullName>
    </recommendedName>
</protein>
<evidence type="ECO:0000313" key="2">
    <source>
        <dbReference type="EMBL" id="KAK0386126.1"/>
    </source>
</evidence>
<dbReference type="Pfam" id="PF20183">
    <property type="entry name" value="DUF6546"/>
    <property type="match status" value="1"/>
</dbReference>
<evidence type="ECO:0000259" key="1">
    <source>
        <dbReference type="Pfam" id="PF20183"/>
    </source>
</evidence>